<dbReference type="Proteomes" id="UP001054837">
    <property type="component" value="Unassembled WGS sequence"/>
</dbReference>
<accession>A0AAV4V0I2</accession>
<sequence>MSGALSTAISIAASLPSKTPPANPPIMRRRTLKGKKLGGTEELFNLNSFENLRLPNIPHCYISSVEILQGQLKQVMRFNYCVASNNGPDSCAIAQSESMIYDLRFV</sequence>
<proteinExistence type="predicted"/>
<name>A0AAV4V0I2_9ARAC</name>
<evidence type="ECO:0000313" key="2">
    <source>
        <dbReference type="Proteomes" id="UP001054837"/>
    </source>
</evidence>
<organism evidence="1 2">
    <name type="scientific">Caerostris darwini</name>
    <dbReference type="NCBI Taxonomy" id="1538125"/>
    <lineage>
        <taxon>Eukaryota</taxon>
        <taxon>Metazoa</taxon>
        <taxon>Ecdysozoa</taxon>
        <taxon>Arthropoda</taxon>
        <taxon>Chelicerata</taxon>
        <taxon>Arachnida</taxon>
        <taxon>Araneae</taxon>
        <taxon>Araneomorphae</taxon>
        <taxon>Entelegynae</taxon>
        <taxon>Araneoidea</taxon>
        <taxon>Araneidae</taxon>
        <taxon>Caerostris</taxon>
    </lineage>
</organism>
<comment type="caution">
    <text evidence="1">The sequence shown here is derived from an EMBL/GenBank/DDBJ whole genome shotgun (WGS) entry which is preliminary data.</text>
</comment>
<keyword evidence="2" id="KW-1185">Reference proteome</keyword>
<dbReference type="AlphaFoldDB" id="A0AAV4V0I2"/>
<dbReference type="EMBL" id="BPLQ01012192">
    <property type="protein sequence ID" value="GIY63519.1"/>
    <property type="molecule type" value="Genomic_DNA"/>
</dbReference>
<evidence type="ECO:0000313" key="1">
    <source>
        <dbReference type="EMBL" id="GIY63519.1"/>
    </source>
</evidence>
<protein>
    <submittedName>
        <fullName evidence="1">Uncharacterized protein</fullName>
    </submittedName>
</protein>
<gene>
    <name evidence="1" type="ORF">CDAR_393261</name>
</gene>
<reference evidence="1 2" key="1">
    <citation type="submission" date="2021-06" db="EMBL/GenBank/DDBJ databases">
        <title>Caerostris darwini draft genome.</title>
        <authorList>
            <person name="Kono N."/>
            <person name="Arakawa K."/>
        </authorList>
    </citation>
    <scope>NUCLEOTIDE SEQUENCE [LARGE SCALE GENOMIC DNA]</scope>
</reference>